<evidence type="ECO:0000313" key="2">
    <source>
        <dbReference type="EMBL" id="CAF4239703.1"/>
    </source>
</evidence>
<sequence>MPKKDTRFCTKWFHKLDGTKNPCSRWLKQGKTASTFLCTVCNEEKSCKNGGWSDVYKHSQRPKHLQYLKDVIESGQLIVTKSSSLQVHTTQERVLTLDEKVTRAEAYWAMATAKLGLSYNSSQYIQELFSQMFSDSNIAKEFSMKPRKLSYVLSHGTGHYFTKMMLNDLMKAPGFTLIFDETITVSVKKQLDLHFRYWCERKQKIVVRYYKSIFLGHATAEILFRHMMDTLRADGVDITKMLMLGRDNPNVNKAIEIMMDQEIRLEREKQ</sequence>
<proteinExistence type="predicted"/>
<dbReference type="Proteomes" id="UP000663836">
    <property type="component" value="Unassembled WGS sequence"/>
</dbReference>
<gene>
    <name evidence="2" type="ORF">JBS370_LOCUS38254</name>
    <name evidence="1" type="ORF">ZHD862_LOCUS38511</name>
</gene>
<dbReference type="PANTHER" id="PTHR37162:SF11">
    <property type="match status" value="1"/>
</dbReference>
<evidence type="ECO:0000313" key="1">
    <source>
        <dbReference type="EMBL" id="CAF1524647.1"/>
    </source>
</evidence>
<name>A0A815US65_9BILA</name>
<dbReference type="AlphaFoldDB" id="A0A815US65"/>
<dbReference type="EMBL" id="CAJOBD010020265">
    <property type="protein sequence ID" value="CAF4239703.1"/>
    <property type="molecule type" value="Genomic_DNA"/>
</dbReference>
<dbReference type="EMBL" id="CAJNOT010009403">
    <property type="protein sequence ID" value="CAF1524647.1"/>
    <property type="molecule type" value="Genomic_DNA"/>
</dbReference>
<protein>
    <submittedName>
        <fullName evidence="1">Uncharacterized protein</fullName>
    </submittedName>
</protein>
<evidence type="ECO:0000313" key="3">
    <source>
        <dbReference type="Proteomes" id="UP000663864"/>
    </source>
</evidence>
<dbReference type="Proteomes" id="UP000663864">
    <property type="component" value="Unassembled WGS sequence"/>
</dbReference>
<organism evidence="1 3">
    <name type="scientific">Rotaria sordida</name>
    <dbReference type="NCBI Taxonomy" id="392033"/>
    <lineage>
        <taxon>Eukaryota</taxon>
        <taxon>Metazoa</taxon>
        <taxon>Spiralia</taxon>
        <taxon>Gnathifera</taxon>
        <taxon>Rotifera</taxon>
        <taxon>Eurotatoria</taxon>
        <taxon>Bdelloidea</taxon>
        <taxon>Philodinida</taxon>
        <taxon>Philodinidae</taxon>
        <taxon>Rotaria</taxon>
    </lineage>
</organism>
<accession>A0A815US65</accession>
<comment type="caution">
    <text evidence="1">The sequence shown here is derived from an EMBL/GenBank/DDBJ whole genome shotgun (WGS) entry which is preliminary data.</text>
</comment>
<dbReference type="PANTHER" id="PTHR37162">
    <property type="entry name" value="HAT FAMILY DIMERISATION DOMAINCONTAINING PROTEIN-RELATED"/>
    <property type="match status" value="1"/>
</dbReference>
<reference evidence="1" key="1">
    <citation type="submission" date="2021-02" db="EMBL/GenBank/DDBJ databases">
        <authorList>
            <person name="Nowell W R."/>
        </authorList>
    </citation>
    <scope>NUCLEOTIDE SEQUENCE</scope>
</reference>